<dbReference type="Proteomes" id="UP001589793">
    <property type="component" value="Unassembled WGS sequence"/>
</dbReference>
<dbReference type="RefSeq" id="WP_376980343.1">
    <property type="nucleotide sequence ID" value="NZ_JBHLSV010000010.1"/>
</dbReference>
<dbReference type="EMBL" id="JBHLSV010000010">
    <property type="protein sequence ID" value="MFC0674346.1"/>
    <property type="molecule type" value="Genomic_DNA"/>
</dbReference>
<feature type="compositionally biased region" description="Basic and acidic residues" evidence="1">
    <location>
        <begin position="12"/>
        <end position="25"/>
    </location>
</feature>
<evidence type="ECO:0000313" key="2">
    <source>
        <dbReference type="EMBL" id="MFC0674346.1"/>
    </source>
</evidence>
<feature type="region of interest" description="Disordered" evidence="1">
    <location>
        <begin position="1"/>
        <end position="90"/>
    </location>
</feature>
<feature type="compositionally biased region" description="Basic and acidic residues" evidence="1">
    <location>
        <begin position="64"/>
        <end position="90"/>
    </location>
</feature>
<proteinExistence type="predicted"/>
<comment type="caution">
    <text evidence="2">The sequence shown here is derived from an EMBL/GenBank/DDBJ whole genome shotgun (WGS) entry which is preliminary data.</text>
</comment>
<keyword evidence="3" id="KW-1185">Reference proteome</keyword>
<evidence type="ECO:0000313" key="3">
    <source>
        <dbReference type="Proteomes" id="UP001589793"/>
    </source>
</evidence>
<reference evidence="2 3" key="1">
    <citation type="submission" date="2024-09" db="EMBL/GenBank/DDBJ databases">
        <authorList>
            <person name="Sun Q."/>
            <person name="Mori K."/>
        </authorList>
    </citation>
    <scope>NUCLEOTIDE SEQUENCE [LARGE SCALE GENOMIC DNA]</scope>
    <source>
        <strain evidence="2 3">CICC 10874</strain>
    </source>
</reference>
<accession>A0ABV6RBI1</accession>
<sequence length="90" mass="9403">MADRNNPGQFGNREDTEEQARKGGEESSGSFGEQNAADPREAGREGGQASSGSFGEENSADPAEAGRRGAEAQPTEAKREGGLHSHDGDR</sequence>
<evidence type="ECO:0000256" key="1">
    <source>
        <dbReference type="SAM" id="MobiDB-lite"/>
    </source>
</evidence>
<organism evidence="2 3">
    <name type="scientific">Brachybacterium hainanense</name>
    <dbReference type="NCBI Taxonomy" id="1541174"/>
    <lineage>
        <taxon>Bacteria</taxon>
        <taxon>Bacillati</taxon>
        <taxon>Actinomycetota</taxon>
        <taxon>Actinomycetes</taxon>
        <taxon>Micrococcales</taxon>
        <taxon>Dermabacteraceae</taxon>
        <taxon>Brachybacterium</taxon>
    </lineage>
</organism>
<gene>
    <name evidence="2" type="ORF">ACFFF6_10315</name>
</gene>
<name>A0ABV6RBI1_9MICO</name>
<protein>
    <submittedName>
        <fullName evidence="2">Stress protein</fullName>
    </submittedName>
</protein>